<dbReference type="EMBL" id="MFLD01000027">
    <property type="protein sequence ID" value="OGG59305.1"/>
    <property type="molecule type" value="Genomic_DNA"/>
</dbReference>
<organism evidence="1 2">
    <name type="scientific">Candidatus Kaiserbacteria bacterium RIFCSPHIGHO2_02_FULL_49_16</name>
    <dbReference type="NCBI Taxonomy" id="1798490"/>
    <lineage>
        <taxon>Bacteria</taxon>
        <taxon>Candidatus Kaiseribacteriota</taxon>
    </lineage>
</organism>
<comment type="caution">
    <text evidence="1">The sequence shown here is derived from an EMBL/GenBank/DDBJ whole genome shotgun (WGS) entry which is preliminary data.</text>
</comment>
<proteinExistence type="predicted"/>
<dbReference type="Pfam" id="PF13489">
    <property type="entry name" value="Methyltransf_23"/>
    <property type="match status" value="1"/>
</dbReference>
<evidence type="ECO:0000313" key="2">
    <source>
        <dbReference type="Proteomes" id="UP000178042"/>
    </source>
</evidence>
<gene>
    <name evidence="1" type="ORF">A3C86_01485</name>
</gene>
<dbReference type="SUPFAM" id="SSF53335">
    <property type="entry name" value="S-adenosyl-L-methionine-dependent methyltransferases"/>
    <property type="match status" value="1"/>
</dbReference>
<dbReference type="CDD" id="cd02440">
    <property type="entry name" value="AdoMet_MTases"/>
    <property type="match status" value="1"/>
</dbReference>
<evidence type="ECO:0008006" key="3">
    <source>
        <dbReference type="Google" id="ProtNLM"/>
    </source>
</evidence>
<protein>
    <recommendedName>
        <fullName evidence="3">Methyltransferase type 11 domain-containing protein</fullName>
    </recommendedName>
</protein>
<dbReference type="Proteomes" id="UP000178042">
    <property type="component" value="Unassembled WGS sequence"/>
</dbReference>
<dbReference type="AlphaFoldDB" id="A0A1F6DD21"/>
<dbReference type="InterPro" id="IPR024064">
    <property type="entry name" value="FdhE-like_sf"/>
</dbReference>
<accession>A0A1F6DD21</accession>
<evidence type="ECO:0000313" key="1">
    <source>
        <dbReference type="EMBL" id="OGG59305.1"/>
    </source>
</evidence>
<name>A0A1F6DD21_9BACT</name>
<sequence length="321" mass="35577">MTQKDIINNCPLCGSRPSAVLTREIRGGLSRRVYHCGKCDLGILENGTRAEAEKFYKKAYREQHSHKVNAGAATKELFDAYLPFQGDRLKLLRPYFGKSKTLIEVGCSSGMFLYHAKKEVGKVIGVDYDAGSAAYAAKVCGCKTYGTDITKTPIPKGSADIVCAFQTLEHVNDPVSFLKTLGAYAKPGGIVAIEVPNLYDALRSLYDLPNYHTFYFHDAHPWYFSGKSLTKAMKKAGFVGTLHYLQDYNVLNHLHWADVDAPKQGGVAQLAAPRLPLRAGASKASRTDVTNLLQKFDADYKRLLSKHRLTSNLFFVGKKTR</sequence>
<dbReference type="Gene3D" id="3.40.50.150">
    <property type="entry name" value="Vaccinia Virus protein VP39"/>
    <property type="match status" value="1"/>
</dbReference>
<dbReference type="PANTHER" id="PTHR43861">
    <property type="entry name" value="TRANS-ACONITATE 2-METHYLTRANSFERASE-RELATED"/>
    <property type="match status" value="1"/>
</dbReference>
<dbReference type="PANTHER" id="PTHR43861:SF6">
    <property type="entry name" value="METHYLTRANSFERASE TYPE 11"/>
    <property type="match status" value="1"/>
</dbReference>
<reference evidence="1 2" key="1">
    <citation type="journal article" date="2016" name="Nat. Commun.">
        <title>Thousands of microbial genomes shed light on interconnected biogeochemical processes in an aquifer system.</title>
        <authorList>
            <person name="Anantharaman K."/>
            <person name="Brown C.T."/>
            <person name="Hug L.A."/>
            <person name="Sharon I."/>
            <person name="Castelle C.J."/>
            <person name="Probst A.J."/>
            <person name="Thomas B.C."/>
            <person name="Singh A."/>
            <person name="Wilkins M.J."/>
            <person name="Karaoz U."/>
            <person name="Brodie E.L."/>
            <person name="Williams K.H."/>
            <person name="Hubbard S.S."/>
            <person name="Banfield J.F."/>
        </authorList>
    </citation>
    <scope>NUCLEOTIDE SEQUENCE [LARGE SCALE GENOMIC DNA]</scope>
</reference>
<dbReference type="InterPro" id="IPR029063">
    <property type="entry name" value="SAM-dependent_MTases_sf"/>
</dbReference>
<dbReference type="SUPFAM" id="SSF144020">
    <property type="entry name" value="FdhE-like"/>
    <property type="match status" value="1"/>
</dbReference>